<dbReference type="EMBL" id="FXUG01000003">
    <property type="protein sequence ID" value="SMP50742.1"/>
    <property type="molecule type" value="Genomic_DNA"/>
</dbReference>
<dbReference type="Proteomes" id="UP001158067">
    <property type="component" value="Unassembled WGS sequence"/>
</dbReference>
<protein>
    <submittedName>
        <fullName evidence="3">MlaD protein</fullName>
    </submittedName>
</protein>
<organism evidence="3 4">
    <name type="scientific">Neorhodopirellula lusitana</name>
    <dbReference type="NCBI Taxonomy" id="445327"/>
    <lineage>
        <taxon>Bacteria</taxon>
        <taxon>Pseudomonadati</taxon>
        <taxon>Planctomycetota</taxon>
        <taxon>Planctomycetia</taxon>
        <taxon>Pirellulales</taxon>
        <taxon>Pirellulaceae</taxon>
        <taxon>Neorhodopirellula</taxon>
    </lineage>
</organism>
<dbReference type="RefSeq" id="WP_283431970.1">
    <property type="nucleotide sequence ID" value="NZ_FXUG01000003.1"/>
</dbReference>
<evidence type="ECO:0000259" key="2">
    <source>
        <dbReference type="Pfam" id="PF02470"/>
    </source>
</evidence>
<feature type="transmembrane region" description="Helical" evidence="1">
    <location>
        <begin position="12"/>
        <end position="35"/>
    </location>
</feature>
<keyword evidence="1" id="KW-0812">Transmembrane</keyword>
<comment type="caution">
    <text evidence="3">The sequence shown here is derived from an EMBL/GenBank/DDBJ whole genome shotgun (WGS) entry which is preliminary data.</text>
</comment>
<dbReference type="Pfam" id="PF02470">
    <property type="entry name" value="MlaD"/>
    <property type="match status" value="1"/>
</dbReference>
<dbReference type="InterPro" id="IPR052336">
    <property type="entry name" value="MlaD_Phospholipid_Transporter"/>
</dbReference>
<sequence length="509" mass="55470">MDDSKLRFGVGVLVIAAIGIGVILTFLFGAFPALLNREYTLNVYFPSAEGINTNTPVLRDGVKIGRVSDIQLQDEGGVLLMLAMSAEHTMSHHYIPQIGIGSLITGDSKLEFRKAEPRELKVLFESDQDMIERSYSDGEYFAYGQKLDDPFSLLFGMEDELRTTFKSIRGAGDAVQNIGDSIQGLVQDVRGVIGLENTPPAYPNQTSWPANPTGHAKRTGHQLASWQPMRTHPYMQNSLGMIPAPDWVKAPSAAPQVQLAVAVGEAHSKGLIAQTAAYQNQGGFRPPTGAAPGNKVTLIDLQNEAIQTLQELQGAIRDARSILGNEQVRQGINDTVTRLPGVLDEATATLKTTQRTFDSFAEVGEQFEQVGDVAEAALTELKDTAGDTLQSFQATAQNIEAITEPISQRSGELVEAVLRSLANVDNALFQIDTFGETLNNSDGTLKRIMEDDELYYEFRRTLENIEAATARVRPILDDVRVFTDKIARDPRQLGVRGALGKRPTGAGLK</sequence>
<keyword evidence="1" id="KW-1133">Transmembrane helix</keyword>
<accession>A0ABY1PX20</accession>
<reference evidence="3 4" key="1">
    <citation type="submission" date="2017-05" db="EMBL/GenBank/DDBJ databases">
        <authorList>
            <person name="Varghese N."/>
            <person name="Submissions S."/>
        </authorList>
    </citation>
    <scope>NUCLEOTIDE SEQUENCE [LARGE SCALE GENOMIC DNA]</scope>
    <source>
        <strain evidence="3 4">DSM 25457</strain>
    </source>
</reference>
<proteinExistence type="predicted"/>
<name>A0ABY1PX20_9BACT</name>
<evidence type="ECO:0000313" key="4">
    <source>
        <dbReference type="Proteomes" id="UP001158067"/>
    </source>
</evidence>
<evidence type="ECO:0000256" key="1">
    <source>
        <dbReference type="SAM" id="Phobius"/>
    </source>
</evidence>
<keyword evidence="1" id="KW-0472">Membrane</keyword>
<evidence type="ECO:0000313" key="3">
    <source>
        <dbReference type="EMBL" id="SMP50742.1"/>
    </source>
</evidence>
<dbReference type="InterPro" id="IPR003399">
    <property type="entry name" value="Mce/MlaD"/>
</dbReference>
<gene>
    <name evidence="3" type="ORF">SAMN06265222_103164</name>
</gene>
<dbReference type="PANTHER" id="PTHR33371:SF4">
    <property type="entry name" value="INTERMEMBRANE PHOSPHOLIPID TRANSPORT SYSTEM BINDING PROTEIN MLAD"/>
    <property type="match status" value="1"/>
</dbReference>
<keyword evidence="4" id="KW-1185">Reference proteome</keyword>
<dbReference type="PANTHER" id="PTHR33371">
    <property type="entry name" value="INTERMEMBRANE PHOSPHOLIPID TRANSPORT SYSTEM BINDING PROTEIN MLAD-RELATED"/>
    <property type="match status" value="1"/>
</dbReference>
<feature type="domain" description="Mce/MlaD" evidence="2">
    <location>
        <begin position="38"/>
        <end position="112"/>
    </location>
</feature>